<dbReference type="EnsemblMetazoa" id="G25768.1">
    <property type="protein sequence ID" value="G25768.1:cds"/>
    <property type="gene ID" value="G25768"/>
</dbReference>
<dbReference type="Gene3D" id="3.40.220.10">
    <property type="entry name" value="Leucine Aminopeptidase, subunit E, domain 1"/>
    <property type="match status" value="1"/>
</dbReference>
<keyword evidence="3" id="KW-1185">Reference proteome</keyword>
<evidence type="ECO:0000313" key="2">
    <source>
        <dbReference type="EnsemblMetazoa" id="G25768.1:cds"/>
    </source>
</evidence>
<dbReference type="Pfam" id="PF01661">
    <property type="entry name" value="Macro"/>
    <property type="match status" value="1"/>
</dbReference>
<dbReference type="SUPFAM" id="SSF52949">
    <property type="entry name" value="Macro domain-like"/>
    <property type="match status" value="1"/>
</dbReference>
<feature type="domain" description="Macro" evidence="1">
    <location>
        <begin position="34"/>
        <end position="101"/>
    </location>
</feature>
<dbReference type="InterPro" id="IPR002589">
    <property type="entry name" value="Macro_dom"/>
</dbReference>
<dbReference type="InterPro" id="IPR043472">
    <property type="entry name" value="Macro_dom-like"/>
</dbReference>
<accession>A0A8W8KZY6</accession>
<name>A0A8W8KZY6_MAGGI</name>
<sequence length="125" mass="13279">MAADNSKPLFVTVGSIKVRVIKDVITDQQVDVLVNSVPTNLGLTSRGAAAIAAAAGPNLATELTTNNPNGVKHGDIVVTAGHDLANIKKIYHGALLPWYSKRSGGTKPPEDCDIDLERMHHTYPL</sequence>
<evidence type="ECO:0000259" key="1">
    <source>
        <dbReference type="Pfam" id="PF01661"/>
    </source>
</evidence>
<proteinExistence type="predicted"/>
<protein>
    <recommendedName>
        <fullName evidence="1">Macro domain-containing protein</fullName>
    </recommendedName>
</protein>
<organism evidence="2 3">
    <name type="scientific">Magallana gigas</name>
    <name type="common">Pacific oyster</name>
    <name type="synonym">Crassostrea gigas</name>
    <dbReference type="NCBI Taxonomy" id="29159"/>
    <lineage>
        <taxon>Eukaryota</taxon>
        <taxon>Metazoa</taxon>
        <taxon>Spiralia</taxon>
        <taxon>Lophotrochozoa</taxon>
        <taxon>Mollusca</taxon>
        <taxon>Bivalvia</taxon>
        <taxon>Autobranchia</taxon>
        <taxon>Pteriomorphia</taxon>
        <taxon>Ostreida</taxon>
        <taxon>Ostreoidea</taxon>
        <taxon>Ostreidae</taxon>
        <taxon>Magallana</taxon>
    </lineage>
</organism>
<dbReference type="Proteomes" id="UP000005408">
    <property type="component" value="Unassembled WGS sequence"/>
</dbReference>
<dbReference type="AlphaFoldDB" id="A0A8W8KZY6"/>
<evidence type="ECO:0000313" key="3">
    <source>
        <dbReference type="Proteomes" id="UP000005408"/>
    </source>
</evidence>
<reference evidence="2" key="1">
    <citation type="submission" date="2022-08" db="UniProtKB">
        <authorList>
            <consortium name="EnsemblMetazoa"/>
        </authorList>
    </citation>
    <scope>IDENTIFICATION</scope>
    <source>
        <strain evidence="2">05x7-T-G4-1.051#20</strain>
    </source>
</reference>